<dbReference type="KEGG" id="mmyr:MXMO3_03713"/>
<geneLocation type="plasmid" evidence="4">
    <name>phl2708y3</name>
</geneLocation>
<dbReference type="InterPro" id="IPR008756">
    <property type="entry name" value="Peptidase_M56"/>
</dbReference>
<dbReference type="Pfam" id="PF05569">
    <property type="entry name" value="Peptidase_M56"/>
    <property type="match status" value="1"/>
</dbReference>
<dbReference type="Proteomes" id="UP000258927">
    <property type="component" value="Plasmid pHL2708Y3"/>
</dbReference>
<dbReference type="STRING" id="1122213.GCA_000423365_03373"/>
<proteinExistence type="predicted"/>
<evidence type="ECO:0000256" key="1">
    <source>
        <dbReference type="SAM" id="Phobius"/>
    </source>
</evidence>
<evidence type="ECO:0000313" key="4">
    <source>
        <dbReference type="Proteomes" id="UP000258927"/>
    </source>
</evidence>
<feature type="transmembrane region" description="Helical" evidence="1">
    <location>
        <begin position="6"/>
        <end position="25"/>
    </location>
</feature>
<name>A0A2R4MJW9_9HYPH</name>
<evidence type="ECO:0000313" key="3">
    <source>
        <dbReference type="EMBL" id="AVX06216.1"/>
    </source>
</evidence>
<keyword evidence="1" id="KW-0472">Membrane</keyword>
<protein>
    <recommendedName>
        <fullName evidence="2">Peptidase M56 domain-containing protein</fullName>
    </recommendedName>
</protein>
<dbReference type="CDD" id="cd07341">
    <property type="entry name" value="M56_BlaR1_MecR1_like"/>
    <property type="match status" value="1"/>
</dbReference>
<evidence type="ECO:0000259" key="2">
    <source>
        <dbReference type="Pfam" id="PF05569"/>
    </source>
</evidence>
<keyword evidence="1" id="KW-0812">Transmembrane</keyword>
<feature type="domain" description="Peptidase M56" evidence="2">
    <location>
        <begin position="116"/>
        <end position="291"/>
    </location>
</feature>
<dbReference type="RefSeq" id="WP_027836139.1">
    <property type="nucleotide sequence ID" value="NZ_CP021332.1"/>
</dbReference>
<reference evidence="3 4" key="1">
    <citation type="submission" date="2017-05" db="EMBL/GenBank/DDBJ databases">
        <title>Genome Analysis of Maritalea myrionectae HL2708#5.</title>
        <authorList>
            <consortium name="Cotde Inc.-PKNU"/>
            <person name="Jang D."/>
            <person name="Oh H.-M."/>
        </authorList>
    </citation>
    <scope>NUCLEOTIDE SEQUENCE [LARGE SCALE GENOMIC DNA]</scope>
    <source>
        <strain evidence="3 4">HL2708#5</strain>
        <plasmid evidence="4">phl2708y3</plasmid>
    </source>
</reference>
<dbReference type="PANTHER" id="PTHR34978">
    <property type="entry name" value="POSSIBLE SENSOR-TRANSDUCER PROTEIN BLAR"/>
    <property type="match status" value="1"/>
</dbReference>
<keyword evidence="1" id="KW-1133">Transmembrane helix</keyword>
<dbReference type="InterPro" id="IPR052173">
    <property type="entry name" value="Beta-lactam_resp_regulator"/>
</dbReference>
<accession>A0A2R4MJW9</accession>
<keyword evidence="4" id="KW-1185">Reference proteome</keyword>
<feature type="transmembrane region" description="Helical" evidence="1">
    <location>
        <begin position="111"/>
        <end position="131"/>
    </location>
</feature>
<feature type="transmembrane region" description="Helical" evidence="1">
    <location>
        <begin position="45"/>
        <end position="67"/>
    </location>
</feature>
<sequence>MISGLVHFYFDLNIALLAAFSIWLITRFSLRLIGYRFSFSAEQSLIFCFIGLAVLAPIVARFAPMLLPTNFNITDWLVSWYLGGGVQMSAREFQTVISAKSSFIDQILHPNHVLSLIFAALMGLAFTYFVVRLARSVFGLASILRHSYVIHKNGRVHIVASDQVSVPFTTLGLRHYYVVVPITMLSHSEQMRIAIAHEIQHIRHGDVAWEYIWSVLHPLLFWNPAFLMFRKRLNILRELICDAALLQRTSFSKRRYCETLISVARSMSTARNSSSTLTVPFVEPKRHLARRGQSNLEYRILYALELPSAKRSIGLNSLGIFVPLVLATLFVVLLLQGPSEWSHDRIMLSTIANLEHLESLNRGN</sequence>
<keyword evidence="3" id="KW-0614">Plasmid</keyword>
<dbReference type="AlphaFoldDB" id="A0A2R4MJW9"/>
<dbReference type="EMBL" id="CP021332">
    <property type="protein sequence ID" value="AVX06216.1"/>
    <property type="molecule type" value="Genomic_DNA"/>
</dbReference>
<feature type="transmembrane region" description="Helical" evidence="1">
    <location>
        <begin position="313"/>
        <end position="335"/>
    </location>
</feature>
<dbReference type="PANTHER" id="PTHR34978:SF3">
    <property type="entry name" value="SLR0241 PROTEIN"/>
    <property type="match status" value="1"/>
</dbReference>
<organism evidence="3 4">
    <name type="scientific">Maritalea myrionectae</name>
    <dbReference type="NCBI Taxonomy" id="454601"/>
    <lineage>
        <taxon>Bacteria</taxon>
        <taxon>Pseudomonadati</taxon>
        <taxon>Pseudomonadota</taxon>
        <taxon>Alphaproteobacteria</taxon>
        <taxon>Hyphomicrobiales</taxon>
        <taxon>Devosiaceae</taxon>
        <taxon>Maritalea</taxon>
    </lineage>
</organism>
<gene>
    <name evidence="3" type="ORF">MXMO3_03713</name>
</gene>